<organism evidence="1 2">
    <name type="scientific">Botryotinia fuckeliana (strain T4)</name>
    <name type="common">Noble rot fungus</name>
    <name type="synonym">Botrytis cinerea</name>
    <dbReference type="NCBI Taxonomy" id="999810"/>
    <lineage>
        <taxon>Eukaryota</taxon>
        <taxon>Fungi</taxon>
        <taxon>Dikarya</taxon>
        <taxon>Ascomycota</taxon>
        <taxon>Pezizomycotina</taxon>
        <taxon>Leotiomycetes</taxon>
        <taxon>Helotiales</taxon>
        <taxon>Sclerotiniaceae</taxon>
        <taxon>Botrytis</taxon>
    </lineage>
</organism>
<proteinExistence type="predicted"/>
<sequence length="41" mass="4538">MEATQCAPISIKPLLSASTKAVNLHLLSQPRQPHQPIRYKA</sequence>
<gene>
    <name evidence="1" type="ORF">BofuT4_uP031840.1</name>
</gene>
<dbReference type="HOGENOM" id="CLU_3279376_0_0_1"/>
<dbReference type="InParanoid" id="G2Y9N2"/>
<name>G2Y9N2_BOTF4</name>
<dbReference type="Proteomes" id="UP000008177">
    <property type="component" value="Unplaced contigs"/>
</dbReference>
<accession>G2Y9N2</accession>
<dbReference type="AlphaFoldDB" id="G2Y9N2"/>
<dbReference type="EMBL" id="FQ790300">
    <property type="protein sequence ID" value="CCD49308.1"/>
    <property type="molecule type" value="Genomic_DNA"/>
</dbReference>
<evidence type="ECO:0000313" key="1">
    <source>
        <dbReference type="EMBL" id="CCD49308.1"/>
    </source>
</evidence>
<reference evidence="2" key="1">
    <citation type="journal article" date="2011" name="PLoS Genet.">
        <title>Genomic analysis of the necrotrophic fungal pathogens Sclerotinia sclerotiorum and Botrytis cinerea.</title>
        <authorList>
            <person name="Amselem J."/>
            <person name="Cuomo C.A."/>
            <person name="van Kan J.A."/>
            <person name="Viaud M."/>
            <person name="Benito E.P."/>
            <person name="Couloux A."/>
            <person name="Coutinho P.M."/>
            <person name="de Vries R.P."/>
            <person name="Dyer P.S."/>
            <person name="Fillinger S."/>
            <person name="Fournier E."/>
            <person name="Gout L."/>
            <person name="Hahn M."/>
            <person name="Kohn L."/>
            <person name="Lapalu N."/>
            <person name="Plummer K.M."/>
            <person name="Pradier J.M."/>
            <person name="Quevillon E."/>
            <person name="Sharon A."/>
            <person name="Simon A."/>
            <person name="ten Have A."/>
            <person name="Tudzynski B."/>
            <person name="Tudzynski P."/>
            <person name="Wincker P."/>
            <person name="Andrew M."/>
            <person name="Anthouard V."/>
            <person name="Beever R.E."/>
            <person name="Beffa R."/>
            <person name="Benoit I."/>
            <person name="Bouzid O."/>
            <person name="Brault B."/>
            <person name="Chen Z."/>
            <person name="Choquer M."/>
            <person name="Collemare J."/>
            <person name="Cotton P."/>
            <person name="Danchin E.G."/>
            <person name="Da Silva C."/>
            <person name="Gautier A."/>
            <person name="Giraud C."/>
            <person name="Giraud T."/>
            <person name="Gonzalez C."/>
            <person name="Grossetete S."/>
            <person name="Guldener U."/>
            <person name="Henrissat B."/>
            <person name="Howlett B.J."/>
            <person name="Kodira C."/>
            <person name="Kretschmer M."/>
            <person name="Lappartient A."/>
            <person name="Leroch M."/>
            <person name="Levis C."/>
            <person name="Mauceli E."/>
            <person name="Neuveglise C."/>
            <person name="Oeser B."/>
            <person name="Pearson M."/>
            <person name="Poulain J."/>
            <person name="Poussereau N."/>
            <person name="Quesneville H."/>
            <person name="Rascle C."/>
            <person name="Schumacher J."/>
            <person name="Segurens B."/>
            <person name="Sexton A."/>
            <person name="Silva E."/>
            <person name="Sirven C."/>
            <person name="Soanes D.M."/>
            <person name="Talbot N.J."/>
            <person name="Templeton M."/>
            <person name="Yandava C."/>
            <person name="Yarden O."/>
            <person name="Zeng Q."/>
            <person name="Rollins J.A."/>
            <person name="Lebrun M.H."/>
            <person name="Dickman M."/>
        </authorList>
    </citation>
    <scope>NUCLEOTIDE SEQUENCE [LARGE SCALE GENOMIC DNA]</scope>
    <source>
        <strain evidence="2">T4</strain>
    </source>
</reference>
<evidence type="ECO:0000313" key="2">
    <source>
        <dbReference type="Proteomes" id="UP000008177"/>
    </source>
</evidence>
<protein>
    <submittedName>
        <fullName evidence="1">Uncharacterized protein</fullName>
    </submittedName>
</protein>